<evidence type="ECO:0000313" key="2">
    <source>
        <dbReference type="EMBL" id="NGU31866.1"/>
    </source>
</evidence>
<evidence type="ECO:0000313" key="5">
    <source>
        <dbReference type="Proteomes" id="UP000481454"/>
    </source>
</evidence>
<reference evidence="3 4" key="1">
    <citation type="submission" date="2018-06" db="EMBL/GenBank/DDBJ databases">
        <authorList>
            <consortium name="Pathogen Informatics"/>
            <person name="Doyle S."/>
        </authorList>
    </citation>
    <scope>NUCLEOTIDE SEQUENCE [LARGE SCALE GENOMIC DNA]</scope>
    <source>
        <strain evidence="3 4">NCTC10719</strain>
    </source>
</reference>
<proteinExistence type="predicted"/>
<dbReference type="Proteomes" id="UP000249986">
    <property type="component" value="Unassembled WGS sequence"/>
</dbReference>
<dbReference type="Proteomes" id="UP000481454">
    <property type="component" value="Unassembled WGS sequence"/>
</dbReference>
<protein>
    <submittedName>
        <fullName evidence="3">Uncharacterized protein</fullName>
    </submittedName>
</protein>
<dbReference type="AlphaFoldDB" id="A0A2X2XX48"/>
<feature type="transmembrane region" description="Helical" evidence="1">
    <location>
        <begin position="103"/>
        <end position="120"/>
    </location>
</feature>
<evidence type="ECO:0000313" key="3">
    <source>
        <dbReference type="EMBL" id="SQB58048.1"/>
    </source>
</evidence>
<evidence type="ECO:0000313" key="4">
    <source>
        <dbReference type="Proteomes" id="UP000249986"/>
    </source>
</evidence>
<feature type="transmembrane region" description="Helical" evidence="1">
    <location>
        <begin position="6"/>
        <end position="27"/>
    </location>
</feature>
<name>A0A2X2XX48_CLOPF</name>
<dbReference type="EMBL" id="UAWG01000001">
    <property type="protein sequence ID" value="SQB58048.1"/>
    <property type="molecule type" value="Genomic_DNA"/>
</dbReference>
<reference evidence="2 5" key="2">
    <citation type="submission" date="2020-02" db="EMBL/GenBank/DDBJ databases">
        <title>Genomic Insights into the Phylogeny and Genetic Plasticity of the Human and Animal Enteric Pathogen Clostridium perfringens.</title>
        <authorList>
            <person name="Feng Y."/>
            <person name="Hu Y."/>
        </authorList>
    </citation>
    <scope>NUCLEOTIDE SEQUENCE [LARGE SCALE GENOMIC DNA]</scope>
    <source>
        <strain evidence="2 5">CP-40</strain>
    </source>
</reference>
<keyword evidence="1" id="KW-0472">Membrane</keyword>
<evidence type="ECO:0000256" key="1">
    <source>
        <dbReference type="SAM" id="Phobius"/>
    </source>
</evidence>
<keyword evidence="1" id="KW-1133">Transmembrane helix</keyword>
<accession>A0A2X2XX48</accession>
<feature type="transmembrane region" description="Helical" evidence="1">
    <location>
        <begin position="39"/>
        <end position="61"/>
    </location>
</feature>
<keyword evidence="1" id="KW-0812">Transmembrane</keyword>
<organism evidence="3 4">
    <name type="scientific">Clostridium perfringens</name>
    <dbReference type="NCBI Taxonomy" id="1502"/>
    <lineage>
        <taxon>Bacteria</taxon>
        <taxon>Bacillati</taxon>
        <taxon>Bacillota</taxon>
        <taxon>Clostridia</taxon>
        <taxon>Eubacteriales</taxon>
        <taxon>Clostridiaceae</taxon>
        <taxon>Clostridium</taxon>
    </lineage>
</organism>
<feature type="transmembrane region" description="Helical" evidence="1">
    <location>
        <begin position="73"/>
        <end position="96"/>
    </location>
</feature>
<gene>
    <name evidence="2" type="ORF">G6Z34_17590</name>
    <name evidence="3" type="ORF">NCTC10719_00645</name>
</gene>
<dbReference type="RefSeq" id="WP_003457817.1">
    <property type="nucleotide sequence ID" value="NZ_CATNWX010000003.1"/>
</dbReference>
<dbReference type="EMBL" id="JAALLZ010000038">
    <property type="protein sequence ID" value="NGU31866.1"/>
    <property type="molecule type" value="Genomic_DNA"/>
</dbReference>
<sequence>MDTYCLIGIVVALFFVGIFFMAEIRYLGMIKNNNLIRKISYSLLYLYIGGLFLCTCVYIFSYDTSYVFLVENIIIMVKCIYIFLLLLIIELIFFMIHREWKASVGLVIRSLIYIGFLLIFL</sequence>